<evidence type="ECO:0000259" key="2">
    <source>
        <dbReference type="Pfam" id="PF14691"/>
    </source>
</evidence>
<dbReference type="InterPro" id="IPR009051">
    <property type="entry name" value="Helical_ferredxn"/>
</dbReference>
<dbReference type="KEGG" id="nai:NECAME_11846"/>
<dbReference type="EMBL" id="KI660242">
    <property type="protein sequence ID" value="ETN76204.1"/>
    <property type="molecule type" value="Genomic_DNA"/>
</dbReference>
<dbReference type="OrthoDB" id="5839843at2759"/>
<keyword evidence="1" id="KW-0560">Oxidoreductase</keyword>
<evidence type="ECO:0000313" key="4">
    <source>
        <dbReference type="Proteomes" id="UP000053676"/>
    </source>
</evidence>
<organism evidence="3 4">
    <name type="scientific">Necator americanus</name>
    <name type="common">Human hookworm</name>
    <dbReference type="NCBI Taxonomy" id="51031"/>
    <lineage>
        <taxon>Eukaryota</taxon>
        <taxon>Metazoa</taxon>
        <taxon>Ecdysozoa</taxon>
        <taxon>Nematoda</taxon>
        <taxon>Chromadorea</taxon>
        <taxon>Rhabditida</taxon>
        <taxon>Rhabditina</taxon>
        <taxon>Rhabditomorpha</taxon>
        <taxon>Strongyloidea</taxon>
        <taxon>Ancylostomatidae</taxon>
        <taxon>Bunostominae</taxon>
        <taxon>Necator</taxon>
    </lineage>
</organism>
<sequence>MLAGSPCYNTGRIPRKSAKIPKYCFINKCVILGGLQAAKILLKDHFQNYYGAARQILSDNPLGLTCGMICPTSDLCVGSCNLHATEEGPINIGGLQQFACDVRNTFRADFLHSNSLMKADLVKRRRWSDPVQDFGATATSLIEKLLLEKMLLHYGIPGRLTSYVVKRASVDGLIPMAGEEADSTVFSFVACFQEQLLYGVLFVAPHLGLSADILDRVDLHHQIINDRFQCKRTCVARTDRHSIPLPFRQPFEQSKKIYEN</sequence>
<dbReference type="GO" id="GO:0006212">
    <property type="term" value="P:uracil catabolic process"/>
    <property type="evidence" value="ECO:0007669"/>
    <property type="project" value="TreeGrafter"/>
</dbReference>
<evidence type="ECO:0000313" key="3">
    <source>
        <dbReference type="EMBL" id="ETN76204.1"/>
    </source>
</evidence>
<dbReference type="STRING" id="51031.W2T3S6"/>
<dbReference type="GO" id="GO:0006210">
    <property type="term" value="P:thymine catabolic process"/>
    <property type="evidence" value="ECO:0007669"/>
    <property type="project" value="TreeGrafter"/>
</dbReference>
<dbReference type="Proteomes" id="UP000053676">
    <property type="component" value="Unassembled WGS sequence"/>
</dbReference>
<dbReference type="Pfam" id="PF14691">
    <property type="entry name" value="Fer4_20"/>
    <property type="match status" value="1"/>
</dbReference>
<feature type="domain" description="Dihydroprymidine dehydrogenase" evidence="2">
    <location>
        <begin position="46"/>
        <end position="103"/>
    </location>
</feature>
<protein>
    <recommendedName>
        <fullName evidence="2">Dihydroprymidine dehydrogenase domain-containing protein</fullName>
    </recommendedName>
</protein>
<dbReference type="GO" id="GO:0002058">
    <property type="term" value="F:uracil binding"/>
    <property type="evidence" value="ECO:0007669"/>
    <property type="project" value="TreeGrafter"/>
</dbReference>
<dbReference type="GO" id="GO:0050661">
    <property type="term" value="F:NADP binding"/>
    <property type="evidence" value="ECO:0007669"/>
    <property type="project" value="TreeGrafter"/>
</dbReference>
<keyword evidence="4" id="KW-1185">Reference proteome</keyword>
<name>W2T3S6_NECAM</name>
<dbReference type="GO" id="GO:0005829">
    <property type="term" value="C:cytosol"/>
    <property type="evidence" value="ECO:0007669"/>
    <property type="project" value="TreeGrafter"/>
</dbReference>
<dbReference type="InterPro" id="IPR028261">
    <property type="entry name" value="DPD_II"/>
</dbReference>
<dbReference type="AlphaFoldDB" id="W2T3S6"/>
<accession>W2T3S6</accession>
<evidence type="ECO:0000256" key="1">
    <source>
        <dbReference type="ARBA" id="ARBA00023002"/>
    </source>
</evidence>
<dbReference type="PANTHER" id="PTHR43073">
    <property type="entry name" value="DIHYDROPYRIMIDINE DEHYDROGENASE [NADP(+)]"/>
    <property type="match status" value="1"/>
</dbReference>
<gene>
    <name evidence="3" type="ORF">NECAME_11846</name>
</gene>
<proteinExistence type="predicted"/>
<dbReference type="PANTHER" id="PTHR43073:SF2">
    <property type="entry name" value="DIHYDROPYRIMIDINE DEHYDROGENASE [NADP(+)]"/>
    <property type="match status" value="1"/>
</dbReference>
<dbReference type="Gene3D" id="1.10.1060.10">
    <property type="entry name" value="Alpha-helical ferredoxin"/>
    <property type="match status" value="1"/>
</dbReference>
<dbReference type="SUPFAM" id="SSF46548">
    <property type="entry name" value="alpha-helical ferredoxin"/>
    <property type="match status" value="1"/>
</dbReference>
<dbReference type="GO" id="GO:0017113">
    <property type="term" value="F:dihydropyrimidine dehydrogenase (NADP+) activity"/>
    <property type="evidence" value="ECO:0007669"/>
    <property type="project" value="TreeGrafter"/>
</dbReference>
<reference evidence="4" key="1">
    <citation type="journal article" date="2014" name="Nat. Genet.">
        <title>Genome of the human hookworm Necator americanus.</title>
        <authorList>
            <person name="Tang Y.T."/>
            <person name="Gao X."/>
            <person name="Rosa B.A."/>
            <person name="Abubucker S."/>
            <person name="Hallsworth-Pepin K."/>
            <person name="Martin J."/>
            <person name="Tyagi R."/>
            <person name="Heizer E."/>
            <person name="Zhang X."/>
            <person name="Bhonagiri-Palsikar V."/>
            <person name="Minx P."/>
            <person name="Warren W.C."/>
            <person name="Wang Q."/>
            <person name="Zhan B."/>
            <person name="Hotez P.J."/>
            <person name="Sternberg P.W."/>
            <person name="Dougall A."/>
            <person name="Gaze S.T."/>
            <person name="Mulvenna J."/>
            <person name="Sotillo J."/>
            <person name="Ranganathan S."/>
            <person name="Rabelo E.M."/>
            <person name="Wilson R.K."/>
            <person name="Felgner P.L."/>
            <person name="Bethony J."/>
            <person name="Hawdon J.M."/>
            <person name="Gasser R.B."/>
            <person name="Loukas A."/>
            <person name="Mitreva M."/>
        </authorList>
    </citation>
    <scope>NUCLEOTIDE SEQUENCE [LARGE SCALE GENOMIC DNA]</scope>
</reference>
<dbReference type="GO" id="GO:0051536">
    <property type="term" value="F:iron-sulfur cluster binding"/>
    <property type="evidence" value="ECO:0007669"/>
    <property type="project" value="InterPro"/>
</dbReference>